<name>A0A0X1KR80_9THEM</name>
<accession>A0A0X1KR80</accession>
<feature type="transmembrane region" description="Helical" evidence="1">
    <location>
        <begin position="257"/>
        <end position="282"/>
    </location>
</feature>
<dbReference type="InterPro" id="IPR010656">
    <property type="entry name" value="DctM"/>
</dbReference>
<dbReference type="PaxDb" id="1123384-AJ81_06030"/>
<dbReference type="RefSeq" id="WP_031505453.1">
    <property type="nucleotide sequence ID" value="NC_022795.1"/>
</dbReference>
<dbReference type="PANTHER" id="PTHR43849:SF2">
    <property type="entry name" value="BLL3936 PROTEIN"/>
    <property type="match status" value="1"/>
</dbReference>
<sequence length="630" mass="68130">MRQLKGWQRWILGGWLVAATLFHLYTATVGILQPRLQRGMHLLFLLPAAFLLFPATKKSPKDRFTIFDVVLAVLAVVPPIYLMLNNDMLNMRFEFIDPVTSIQIVLGLINIVLILEAIRRAVAPAMAILILGVIGYLYIAPFLPGVFYNKPVRLPRLVEMFYLLTDSGIYGSITGISATIVALFVIFGAFFEQTKVGDYLLRIASKLTGASPGGPAKIGVLASALFGTISGTAASNVYATGSFTIPMGIRLGYKPEFSAAVEAVASTGGIFVPPVMGAAAFVMSEITNVPYLEICFRAILGAVFYYLALGLTVHLVALRDNLRGLPPEEMPKWREIVRDSYLLLPVVVLVYFLVKGFSPFSAAYYAIWTAFALSFFRKDTIMTPKRLVITFEKGARNMIAVALACAGAGIVVSVFTNTGLGLGIASAITSLSGGRLLPALVLLMGVCLILGMGLPTTPAYVIAASIAGLALTKMGVDVLAAHLFVLYFALLSEVTPPVCIASYCAASIAKTNPMRVGFISWRLSLTGYIAGYLFIYNKAILLKGSIMEVISVSILMTGVSYFLAVVNSGYFHRPVSSLGRFLSAIVVVFLIISAAWAKMPRNIIAAVTFVVLVYLLIKAKRSEKSLESQR</sequence>
<dbReference type="AlphaFoldDB" id="A0A0X1KR80"/>
<keyword evidence="1" id="KW-0812">Transmembrane</keyword>
<dbReference type="STRING" id="1123384.AJ81_06030"/>
<dbReference type="EMBL" id="CP007141">
    <property type="protein sequence ID" value="AJC73826.1"/>
    <property type="molecule type" value="Genomic_DNA"/>
</dbReference>
<feature type="transmembrane region" description="Helical" evidence="1">
    <location>
        <begin position="294"/>
        <end position="316"/>
    </location>
</feature>
<evidence type="ECO:0000256" key="1">
    <source>
        <dbReference type="SAM" id="Phobius"/>
    </source>
</evidence>
<protein>
    <submittedName>
        <fullName evidence="3">C4-dicarboxylate ABC transporter permease</fullName>
    </submittedName>
</protein>
<dbReference type="NCBIfam" id="TIGR02123">
    <property type="entry name" value="TRAP_fused"/>
    <property type="match status" value="1"/>
</dbReference>
<evidence type="ECO:0000259" key="2">
    <source>
        <dbReference type="Pfam" id="PF06808"/>
    </source>
</evidence>
<feature type="transmembrane region" description="Helical" evidence="1">
    <location>
        <begin position="64"/>
        <end position="83"/>
    </location>
</feature>
<evidence type="ECO:0000313" key="3">
    <source>
        <dbReference type="EMBL" id="AJC73826.1"/>
    </source>
</evidence>
<feature type="transmembrane region" description="Helical" evidence="1">
    <location>
        <begin position="518"/>
        <end position="537"/>
    </location>
</feature>
<feature type="domain" description="TRAP C4-dicarboxylate transport system permease DctM subunit" evidence="2">
    <location>
        <begin position="111"/>
        <end position="541"/>
    </location>
</feature>
<feature type="transmembrane region" description="Helical" evidence="1">
    <location>
        <begin position="38"/>
        <end position="55"/>
    </location>
</feature>
<proteinExistence type="predicted"/>
<feature type="transmembrane region" description="Helical" evidence="1">
    <location>
        <begin position="578"/>
        <end position="597"/>
    </location>
</feature>
<keyword evidence="1" id="KW-1133">Transmembrane helix</keyword>
<feature type="transmembrane region" description="Helical" evidence="1">
    <location>
        <begin position="12"/>
        <end position="32"/>
    </location>
</feature>
<dbReference type="OrthoDB" id="9759894at2"/>
<dbReference type="KEGG" id="phy:AJ81_06030"/>
<feature type="transmembrane region" description="Helical" evidence="1">
    <location>
        <begin position="549"/>
        <end position="566"/>
    </location>
</feature>
<feature type="transmembrane region" description="Helical" evidence="1">
    <location>
        <begin position="168"/>
        <end position="191"/>
    </location>
</feature>
<keyword evidence="4" id="KW-1185">Reference proteome</keyword>
<feature type="transmembrane region" description="Helical" evidence="1">
    <location>
        <begin position="397"/>
        <end position="416"/>
    </location>
</feature>
<keyword evidence="1" id="KW-0472">Membrane</keyword>
<feature type="transmembrane region" description="Helical" evidence="1">
    <location>
        <begin position="336"/>
        <end position="354"/>
    </location>
</feature>
<feature type="transmembrane region" description="Helical" evidence="1">
    <location>
        <begin position="127"/>
        <end position="148"/>
    </location>
</feature>
<feature type="transmembrane region" description="Helical" evidence="1">
    <location>
        <begin position="482"/>
        <end position="506"/>
    </location>
</feature>
<dbReference type="Proteomes" id="UP000077469">
    <property type="component" value="Chromosome"/>
</dbReference>
<dbReference type="InterPro" id="IPR011853">
    <property type="entry name" value="TRAP_DctM-Dct_fused"/>
</dbReference>
<evidence type="ECO:0000313" key="4">
    <source>
        <dbReference type="Proteomes" id="UP000077469"/>
    </source>
</evidence>
<organism evidence="3 4">
    <name type="scientific">Pseudothermotoga hypogea DSM 11164 = NBRC 106472</name>
    <dbReference type="NCBI Taxonomy" id="1123384"/>
    <lineage>
        <taxon>Bacteria</taxon>
        <taxon>Thermotogati</taxon>
        <taxon>Thermotogota</taxon>
        <taxon>Thermotogae</taxon>
        <taxon>Thermotogales</taxon>
        <taxon>Thermotogaceae</taxon>
        <taxon>Pseudothermotoga</taxon>
    </lineage>
</organism>
<feature type="transmembrane region" description="Helical" evidence="1">
    <location>
        <begin position="603"/>
        <end position="620"/>
    </location>
</feature>
<dbReference type="Pfam" id="PF06808">
    <property type="entry name" value="DctM"/>
    <property type="match status" value="1"/>
</dbReference>
<feature type="transmembrane region" description="Helical" evidence="1">
    <location>
        <begin position="95"/>
        <end position="115"/>
    </location>
</feature>
<dbReference type="PATRIC" id="fig|1123384.7.peg.1208"/>
<gene>
    <name evidence="3" type="ORF">AJ81_06030</name>
</gene>
<dbReference type="PANTHER" id="PTHR43849">
    <property type="entry name" value="BLL3936 PROTEIN"/>
    <property type="match status" value="1"/>
</dbReference>
<reference evidence="3 4" key="1">
    <citation type="submission" date="2014-01" db="EMBL/GenBank/DDBJ databases">
        <title>Genome sequencing of Thermotog hypogea.</title>
        <authorList>
            <person name="Zhang X."/>
            <person name="Alvare G."/>
            <person name="Fristensky B."/>
            <person name="Chen L."/>
            <person name="Suen T."/>
            <person name="Chen Q."/>
            <person name="Ma K."/>
        </authorList>
    </citation>
    <scope>NUCLEOTIDE SEQUENCE [LARGE SCALE GENOMIC DNA]</scope>
    <source>
        <strain evidence="3 4">DSM 11164</strain>
    </source>
</reference>